<name>A0AAN8Q455_POLSC</name>
<evidence type="ECO:0000313" key="2">
    <source>
        <dbReference type="Proteomes" id="UP001372834"/>
    </source>
</evidence>
<proteinExistence type="predicted"/>
<comment type="caution">
    <text evidence="1">The sequence shown here is derived from an EMBL/GenBank/DDBJ whole genome shotgun (WGS) entry which is preliminary data.</text>
</comment>
<organism evidence="1 2">
    <name type="scientific">Polyplax serrata</name>
    <name type="common">Common mouse louse</name>
    <dbReference type="NCBI Taxonomy" id="468196"/>
    <lineage>
        <taxon>Eukaryota</taxon>
        <taxon>Metazoa</taxon>
        <taxon>Ecdysozoa</taxon>
        <taxon>Arthropoda</taxon>
        <taxon>Hexapoda</taxon>
        <taxon>Insecta</taxon>
        <taxon>Pterygota</taxon>
        <taxon>Neoptera</taxon>
        <taxon>Paraneoptera</taxon>
        <taxon>Psocodea</taxon>
        <taxon>Troctomorpha</taxon>
        <taxon>Phthiraptera</taxon>
        <taxon>Anoplura</taxon>
        <taxon>Polyplacidae</taxon>
        <taxon>Polyplax</taxon>
    </lineage>
</organism>
<dbReference type="Proteomes" id="UP001372834">
    <property type="component" value="Unassembled WGS sequence"/>
</dbReference>
<gene>
    <name evidence="1" type="ORF">RUM43_009966</name>
</gene>
<sequence length="93" mass="10957">MPVIKKSLGRKFEWTNKITPVENKHLPTTINNIFIKKCLFIELLQEELKTKREGEGEGEQELQSRGTRLYCTRQMQKDRSEPHILALCRAMKK</sequence>
<dbReference type="AlphaFoldDB" id="A0AAN8Q455"/>
<evidence type="ECO:0000313" key="1">
    <source>
        <dbReference type="EMBL" id="KAK6636307.1"/>
    </source>
</evidence>
<protein>
    <submittedName>
        <fullName evidence="1">Uncharacterized protein</fullName>
    </submittedName>
</protein>
<accession>A0AAN8Q455</accession>
<dbReference type="EMBL" id="JAWJWE010000004">
    <property type="protein sequence ID" value="KAK6636307.1"/>
    <property type="molecule type" value="Genomic_DNA"/>
</dbReference>
<reference evidence="1 2" key="1">
    <citation type="submission" date="2023-10" db="EMBL/GenBank/DDBJ databases">
        <title>Genomes of two closely related lineages of the louse Polyplax serrata with different host specificities.</title>
        <authorList>
            <person name="Martinu J."/>
            <person name="Tarabai H."/>
            <person name="Stefka J."/>
            <person name="Hypsa V."/>
        </authorList>
    </citation>
    <scope>NUCLEOTIDE SEQUENCE [LARGE SCALE GENOMIC DNA]</scope>
    <source>
        <strain evidence="1">HR10_N</strain>
    </source>
</reference>